<reference evidence="1 2" key="1">
    <citation type="submission" date="2010-12" db="EMBL/GenBank/DDBJ databases">
        <title>Complete sequence of Ethanoligenens harbinense YUAN-3.</title>
        <authorList>
            <person name="Lucas S."/>
            <person name="Copeland A."/>
            <person name="Lapidus A."/>
            <person name="Cheng J.-F."/>
            <person name="Bruce D."/>
            <person name="Goodwin L."/>
            <person name="Pitluck S."/>
            <person name="Chertkov O."/>
            <person name="Misra M."/>
            <person name="Detter J.C."/>
            <person name="Han C."/>
            <person name="Tapia R."/>
            <person name="Land M."/>
            <person name="Hauser L."/>
            <person name="Jeffries C."/>
            <person name="Kyrpides N."/>
            <person name="Ivanova N."/>
            <person name="Mikhailova N."/>
            <person name="Wang A."/>
            <person name="Mouttaki H."/>
            <person name="He Z."/>
            <person name="Zhou J."/>
            <person name="Hemme C.L."/>
            <person name="Woyke T."/>
        </authorList>
    </citation>
    <scope>NUCLEOTIDE SEQUENCE [LARGE SCALE GENOMIC DNA]</scope>
    <source>
        <strain evidence="2">DSM 18485 / JCM 12961 / CGMCC 1.5033 / YUAN-3</strain>
    </source>
</reference>
<gene>
    <name evidence="1" type="ordered locus">Ethha_0054</name>
</gene>
<protein>
    <submittedName>
        <fullName evidence="1">Transposase IS605 OrfB</fullName>
    </submittedName>
</protein>
<dbReference type="KEGG" id="eha:Ethha_0054"/>
<dbReference type="EMBL" id="CP002400">
    <property type="protein sequence ID" value="ADU25645.1"/>
    <property type="molecule type" value="Genomic_DNA"/>
</dbReference>
<dbReference type="eggNOG" id="COG0675">
    <property type="taxonomic scope" value="Bacteria"/>
</dbReference>
<sequence length="512" mass="56353">MPCYKTLSLEIREPGRRKRELMDTALLSYTRALEQLLRQCREPVQALARGGRRVTRAQVQALADKDMLRALNVYGVQPFKDSLKQDFATILLSFAARWQKSGGQAGYPCVRLEPEEADARIRALTDAYDAGMLSAAEMRGRLAVVLAHSGRVHPLYFGRYAAARDYCLLYDPGTGRFFAKLHLLNAKSRLPPAPFGRELRVVAPGLPSAQATDGPRRFIVVPLSFGKAQQEVLRQALDHPQILRTARLVRHGDAYRLVLSVEVSCNACVVPQATMGVARAAAALACTVCGRDGAVQGNAMLSARGGQMLFCLAKEITARALEARAQVVLEANGGRGDGFLLRDGGRFQPEVFPAGQYMRLEHILRYKLVEAGLPPPVCVSGSGLNITCPRCGAVTRKNRLSPQMFACVACGYAAPFPFVGSRNLAVRLQKYAGNKVPVYVREENGMRHYFNDALGFSCTVPAEDGETVVFYELSLMAKGRQEDWCEGKKYAMLCKLRAAEDIRNAVRWVPVK</sequence>
<evidence type="ECO:0000313" key="2">
    <source>
        <dbReference type="Proteomes" id="UP000001551"/>
    </source>
</evidence>
<dbReference type="HOGENOM" id="CLU_531841_0_0_9"/>
<dbReference type="RefSeq" id="WP_013484026.1">
    <property type="nucleotide sequence ID" value="NC_014828.1"/>
</dbReference>
<dbReference type="Proteomes" id="UP000001551">
    <property type="component" value="Chromosome"/>
</dbReference>
<keyword evidence="2" id="KW-1185">Reference proteome</keyword>
<dbReference type="STRING" id="663278.Ethha_0054"/>
<proteinExistence type="predicted"/>
<accession>E6U5H8</accession>
<organism evidence="1 2">
    <name type="scientific">Ethanoligenens harbinense (strain DSM 18485 / JCM 12961 / CGMCC 1.5033 / YUAN-3)</name>
    <dbReference type="NCBI Taxonomy" id="663278"/>
    <lineage>
        <taxon>Bacteria</taxon>
        <taxon>Bacillati</taxon>
        <taxon>Bacillota</taxon>
        <taxon>Clostridia</taxon>
        <taxon>Eubacteriales</taxon>
        <taxon>Oscillospiraceae</taxon>
        <taxon>Ethanoligenens</taxon>
    </lineage>
</organism>
<name>E6U5H8_ETHHY</name>
<evidence type="ECO:0000313" key="1">
    <source>
        <dbReference type="EMBL" id="ADU25645.1"/>
    </source>
</evidence>
<dbReference type="AlphaFoldDB" id="E6U5H8"/>